<dbReference type="CDD" id="cd14727">
    <property type="entry name" value="ChanN-like"/>
    <property type="match status" value="1"/>
</dbReference>
<dbReference type="OrthoDB" id="9795827at2"/>
<dbReference type="SUPFAM" id="SSF159501">
    <property type="entry name" value="EreA/ChaN-like"/>
    <property type="match status" value="1"/>
</dbReference>
<dbReference type="InterPro" id="IPR007314">
    <property type="entry name" value="Cofac_haem-bd_dom"/>
</dbReference>
<name>A0A1H6CUZ7_9GAMM</name>
<protein>
    <submittedName>
        <fullName evidence="3">Uncharacterized iron-regulated protein</fullName>
    </submittedName>
</protein>
<keyword evidence="1" id="KW-0732">Signal</keyword>
<evidence type="ECO:0000256" key="1">
    <source>
        <dbReference type="SAM" id="SignalP"/>
    </source>
</evidence>
<feature type="chain" id="PRO_5009295275" evidence="1">
    <location>
        <begin position="32"/>
        <end position="303"/>
    </location>
</feature>
<dbReference type="Proteomes" id="UP000236745">
    <property type="component" value="Unassembled WGS sequence"/>
</dbReference>
<keyword evidence="4" id="KW-1185">Reference proteome</keyword>
<feature type="domain" description="Haem-binding uptake Tiki superfamily ChaN" evidence="2">
    <location>
        <begin position="56"/>
        <end position="243"/>
    </location>
</feature>
<reference evidence="3 4" key="1">
    <citation type="submission" date="2016-10" db="EMBL/GenBank/DDBJ databases">
        <authorList>
            <person name="de Groot N.N."/>
        </authorList>
    </citation>
    <scope>NUCLEOTIDE SEQUENCE [LARGE SCALE GENOMIC DNA]</scope>
    <source>
        <strain evidence="3 4">DSM 22012</strain>
    </source>
</reference>
<evidence type="ECO:0000313" key="3">
    <source>
        <dbReference type="EMBL" id="SEG76678.1"/>
    </source>
</evidence>
<feature type="signal peptide" evidence="1">
    <location>
        <begin position="1"/>
        <end position="31"/>
    </location>
</feature>
<evidence type="ECO:0000313" key="4">
    <source>
        <dbReference type="Proteomes" id="UP000236745"/>
    </source>
</evidence>
<dbReference type="Gene3D" id="3.40.50.11550">
    <property type="match status" value="1"/>
</dbReference>
<dbReference type="AlphaFoldDB" id="A0A1H6CUZ7"/>
<accession>A0A1H6CUZ7</accession>
<dbReference type="RefSeq" id="WP_104004563.1">
    <property type="nucleotide sequence ID" value="NZ_FNVQ01000004.1"/>
</dbReference>
<dbReference type="Pfam" id="PF04187">
    <property type="entry name" value="Cofac_haem_bdg"/>
    <property type="match status" value="1"/>
</dbReference>
<organism evidence="3 4">
    <name type="scientific">Marinobacterium lutimaris</name>
    <dbReference type="NCBI Taxonomy" id="568106"/>
    <lineage>
        <taxon>Bacteria</taxon>
        <taxon>Pseudomonadati</taxon>
        <taxon>Pseudomonadota</taxon>
        <taxon>Gammaproteobacteria</taxon>
        <taxon>Oceanospirillales</taxon>
        <taxon>Oceanospirillaceae</taxon>
        <taxon>Marinobacterium</taxon>
    </lineage>
</organism>
<gene>
    <name evidence="3" type="ORF">SAMN05444390_104175</name>
</gene>
<sequence length="303" mass="34208">MLPMLRKQRQRRTSGPLLLLCLMALALPVSAEDNPLVGKLWSPEQQRFIDWPEFYAELPKGGWLLIGEQHDNPDHHHFQAELISALGEQQRLGAVALEMASRDKQPLFDQLFTANEPPTPQALDWQDGWPWSLYQAPVEAAFKWSQSVLAADISRETMSQVYRDKAPDGELEPAHADFMRDLLFESHCGQLPRSQLDPMRQVQLARDQSIARVLRNHTSTDRTGILLTGSIHARKDLGVPRWLDATPSLTLILQAVEENDQAHGDDPGSYEPESFGNLATVDLILFTPARENPDYCAQMNEKS</sequence>
<dbReference type="EMBL" id="FNVQ01000004">
    <property type="protein sequence ID" value="SEG76678.1"/>
    <property type="molecule type" value="Genomic_DNA"/>
</dbReference>
<dbReference type="Gene3D" id="1.10.8.760">
    <property type="entry name" value="Haem-binding uptake, Tiki superfamily, ChaN, domain 2"/>
    <property type="match status" value="1"/>
</dbReference>
<evidence type="ECO:0000259" key="2">
    <source>
        <dbReference type="Pfam" id="PF04187"/>
    </source>
</evidence>
<proteinExistence type="predicted"/>